<dbReference type="SUPFAM" id="SSF52540">
    <property type="entry name" value="P-loop containing nucleoside triphosphate hydrolases"/>
    <property type="match status" value="1"/>
</dbReference>
<comment type="caution">
    <text evidence="2">The sequence shown here is derived from an EMBL/GenBank/DDBJ whole genome shotgun (WGS) entry which is preliminary data.</text>
</comment>
<dbReference type="Gene3D" id="3.40.50.300">
    <property type="entry name" value="P-loop containing nucleotide triphosphate hydrolases"/>
    <property type="match status" value="1"/>
</dbReference>
<gene>
    <name evidence="2" type="ORF">ACFOW1_08385</name>
</gene>
<evidence type="ECO:0000313" key="3">
    <source>
        <dbReference type="Proteomes" id="UP001595906"/>
    </source>
</evidence>
<sequence length="346" mass="39248">MRNISAKKVWGQIKFDLIGKDSYRGVTLTYSWLANQFGHFSLAFVSTFILYHILLHYNSVTNPAFWAGISIAAAWFIFECFNFLGPLLLNKSEHATKNKSGSYTFQPDWKNISYDTITDIMFFTIGAFTMSVSLAFNNLFYALLAIIAVVIYPARDWYLTKMYQQAAVYPFQFRLSQWNNTISDAQKKIIIDFTNTTETGKHLLIFGANKAGKTSLSVAIGNERSIKHHSCSYTTAMKLISLFYEANININTPENLDLWAWRNASLLIIDDVNPGVALSKALIHPSSFFSFLNNDSFGKDNLSTMKKNNIIWVLGSGNCDDDIKETWIHMLTDIGIDINNISCIYL</sequence>
<dbReference type="RefSeq" id="WP_379013545.1">
    <property type="nucleotide sequence ID" value="NZ_JBHSDC010000012.1"/>
</dbReference>
<protein>
    <recommendedName>
        <fullName evidence="4">IstB-like ATP binding protein</fullName>
    </recommendedName>
</protein>
<evidence type="ECO:0000313" key="2">
    <source>
        <dbReference type="EMBL" id="MFC4231906.1"/>
    </source>
</evidence>
<dbReference type="InterPro" id="IPR027417">
    <property type="entry name" value="P-loop_NTPase"/>
</dbReference>
<dbReference type="Proteomes" id="UP001595906">
    <property type="component" value="Unassembled WGS sequence"/>
</dbReference>
<keyword evidence="1" id="KW-1133">Transmembrane helix</keyword>
<accession>A0ABV8PWZ5</accession>
<reference evidence="3" key="1">
    <citation type="journal article" date="2019" name="Int. J. Syst. Evol. Microbiol.">
        <title>The Global Catalogue of Microorganisms (GCM) 10K type strain sequencing project: providing services to taxonomists for standard genome sequencing and annotation.</title>
        <authorList>
            <consortium name="The Broad Institute Genomics Platform"/>
            <consortium name="The Broad Institute Genome Sequencing Center for Infectious Disease"/>
            <person name="Wu L."/>
            <person name="Ma J."/>
        </authorList>
    </citation>
    <scope>NUCLEOTIDE SEQUENCE [LARGE SCALE GENOMIC DNA]</scope>
    <source>
        <strain evidence="3">CECT 8010</strain>
    </source>
</reference>
<feature type="transmembrane region" description="Helical" evidence="1">
    <location>
        <begin position="64"/>
        <end position="84"/>
    </location>
</feature>
<feature type="transmembrane region" description="Helical" evidence="1">
    <location>
        <begin position="120"/>
        <end position="152"/>
    </location>
</feature>
<keyword evidence="3" id="KW-1185">Reference proteome</keyword>
<evidence type="ECO:0008006" key="4">
    <source>
        <dbReference type="Google" id="ProtNLM"/>
    </source>
</evidence>
<proteinExistence type="predicted"/>
<evidence type="ECO:0000256" key="1">
    <source>
        <dbReference type="SAM" id="Phobius"/>
    </source>
</evidence>
<dbReference type="EMBL" id="JBHSDC010000012">
    <property type="protein sequence ID" value="MFC4231906.1"/>
    <property type="molecule type" value="Genomic_DNA"/>
</dbReference>
<organism evidence="2 3">
    <name type="scientific">Parasediminibacterium paludis</name>
    <dbReference type="NCBI Taxonomy" id="908966"/>
    <lineage>
        <taxon>Bacteria</taxon>
        <taxon>Pseudomonadati</taxon>
        <taxon>Bacteroidota</taxon>
        <taxon>Chitinophagia</taxon>
        <taxon>Chitinophagales</taxon>
        <taxon>Chitinophagaceae</taxon>
        <taxon>Parasediminibacterium</taxon>
    </lineage>
</organism>
<name>A0ABV8PWZ5_9BACT</name>
<feature type="transmembrane region" description="Helical" evidence="1">
    <location>
        <begin position="37"/>
        <end position="57"/>
    </location>
</feature>
<keyword evidence="1" id="KW-0472">Membrane</keyword>
<keyword evidence="1" id="KW-0812">Transmembrane</keyword>